<gene>
    <name evidence="3" type="ORF">AB5J50_02685</name>
</gene>
<proteinExistence type="predicted"/>
<dbReference type="PANTHER" id="PTHR14239">
    <property type="entry name" value="DUDULIN-RELATED"/>
    <property type="match status" value="1"/>
</dbReference>
<dbReference type="EMBL" id="CP163440">
    <property type="protein sequence ID" value="XDQ59768.1"/>
    <property type="molecule type" value="Genomic_DNA"/>
</dbReference>
<reference evidence="3" key="1">
    <citation type="submission" date="2024-07" db="EMBL/GenBank/DDBJ databases">
        <authorList>
            <person name="Yu S.T."/>
        </authorList>
    </citation>
    <scope>NUCLEOTIDE SEQUENCE</scope>
    <source>
        <strain evidence="3">R35</strain>
    </source>
</reference>
<evidence type="ECO:0000259" key="2">
    <source>
        <dbReference type="Pfam" id="PF03807"/>
    </source>
</evidence>
<dbReference type="RefSeq" id="WP_369254522.1">
    <property type="nucleotide sequence ID" value="NZ_CP163440.1"/>
</dbReference>
<dbReference type="AlphaFoldDB" id="A0AB39S0H7"/>
<sequence>MSTQHTGLVGQSRQIHAVRRATRARRAALIHTNERSEAVPQTLGLIGSGMIGSSVARLAVAAGLEVVLSNSRGPESLADLVADLGGRARAATPADAARAADLVVAAIPLKAREQLPADALAGKTVLDTGNYYPERDGHLAELDTGELTSSALMQRHLTGSHVVKAFNNITPHQLFSLARPAGASNRSALPIAGDNPEAKTEAIGLLDILGYDTVDIGTLAASWRSEPDTPVYVRPYLGETPPMSVEAFFRWTLQTPGILVPAAQVGKLVESAVRRPAGEARIPNDG</sequence>
<dbReference type="Pfam" id="PF03807">
    <property type="entry name" value="F420_oxidored"/>
    <property type="match status" value="1"/>
</dbReference>
<dbReference type="InterPro" id="IPR028939">
    <property type="entry name" value="P5C_Rdtase_cat_N"/>
</dbReference>
<feature type="domain" description="Pyrroline-5-carboxylate reductase catalytic N-terminal" evidence="2">
    <location>
        <begin position="43"/>
        <end position="131"/>
    </location>
</feature>
<accession>A0AB39S0H7</accession>
<evidence type="ECO:0000313" key="3">
    <source>
        <dbReference type="EMBL" id="XDQ59768.1"/>
    </source>
</evidence>
<dbReference type="Gene3D" id="3.40.50.720">
    <property type="entry name" value="NAD(P)-binding Rossmann-like Domain"/>
    <property type="match status" value="1"/>
</dbReference>
<keyword evidence="1" id="KW-0560">Oxidoreductase</keyword>
<protein>
    <submittedName>
        <fullName evidence="3">NADPH-dependent F420 reductase</fullName>
    </submittedName>
</protein>
<dbReference type="GO" id="GO:0016491">
    <property type="term" value="F:oxidoreductase activity"/>
    <property type="evidence" value="ECO:0007669"/>
    <property type="project" value="UniProtKB-KW"/>
</dbReference>
<evidence type="ECO:0000256" key="1">
    <source>
        <dbReference type="ARBA" id="ARBA00023002"/>
    </source>
</evidence>
<name>A0AB39S0H7_9ACTN</name>
<organism evidence="3">
    <name type="scientific">Streptomyces sp. R35</name>
    <dbReference type="NCBI Taxonomy" id="3238630"/>
    <lineage>
        <taxon>Bacteria</taxon>
        <taxon>Bacillati</taxon>
        <taxon>Actinomycetota</taxon>
        <taxon>Actinomycetes</taxon>
        <taxon>Kitasatosporales</taxon>
        <taxon>Streptomycetaceae</taxon>
        <taxon>Streptomyces</taxon>
    </lineage>
</organism>
<dbReference type="InterPro" id="IPR051267">
    <property type="entry name" value="STEAP_metalloreductase"/>
</dbReference>
<dbReference type="SUPFAM" id="SSF51735">
    <property type="entry name" value="NAD(P)-binding Rossmann-fold domains"/>
    <property type="match status" value="1"/>
</dbReference>
<dbReference type="InterPro" id="IPR036291">
    <property type="entry name" value="NAD(P)-bd_dom_sf"/>
</dbReference>